<keyword evidence="7" id="KW-1185">Reference proteome</keyword>
<dbReference type="PANTHER" id="PTHR11213">
    <property type="entry name" value="GLUCAGON-FAMILY NEUROPEPTIDE"/>
    <property type="match status" value="1"/>
</dbReference>
<dbReference type="GO" id="GO:0007189">
    <property type="term" value="P:adenylate cyclase-activating G protein-coupled receptor signaling pathway"/>
    <property type="evidence" value="ECO:0007669"/>
    <property type="project" value="TreeGrafter"/>
</dbReference>
<feature type="signal peptide" evidence="4">
    <location>
        <begin position="1"/>
        <end position="22"/>
    </location>
</feature>
<feature type="chain" id="PRO_5022029325" description="Glucagon / GIP / secretin / VIP family domain-containing protein" evidence="4">
    <location>
        <begin position="23"/>
        <end position="198"/>
    </location>
</feature>
<dbReference type="GO" id="GO:0005576">
    <property type="term" value="C:extracellular region"/>
    <property type="evidence" value="ECO:0007669"/>
    <property type="project" value="UniProtKB-SubCell"/>
</dbReference>
<dbReference type="OrthoDB" id="9875627at2759"/>
<comment type="subcellular location">
    <subcellularLocation>
        <location evidence="1">Secreted</location>
    </subcellularLocation>
</comment>
<protein>
    <recommendedName>
        <fullName evidence="5">Glucagon / GIP / secretin / VIP family domain-containing protein</fullName>
    </recommendedName>
</protein>
<proteinExistence type="inferred from homology"/>
<dbReference type="PANTHER" id="PTHR11213:SF1">
    <property type="entry name" value="PITUITARY ADENYLATE CYCLASE-ACTIVATING POLYPEPTIDE"/>
    <property type="match status" value="1"/>
</dbReference>
<dbReference type="Pfam" id="PF00123">
    <property type="entry name" value="Hormone_2"/>
    <property type="match status" value="2"/>
</dbReference>
<accession>A0A553N0S8</accession>
<dbReference type="GO" id="GO:0070374">
    <property type="term" value="P:positive regulation of ERK1 and ERK2 cascade"/>
    <property type="evidence" value="ECO:0007669"/>
    <property type="project" value="TreeGrafter"/>
</dbReference>
<dbReference type="GO" id="GO:0043005">
    <property type="term" value="C:neuron projection"/>
    <property type="evidence" value="ECO:0007669"/>
    <property type="project" value="TreeGrafter"/>
</dbReference>
<dbReference type="GO" id="GO:0043204">
    <property type="term" value="C:perikaryon"/>
    <property type="evidence" value="ECO:0007669"/>
    <property type="project" value="TreeGrafter"/>
</dbReference>
<dbReference type="GO" id="GO:0016521">
    <property type="term" value="F:pituitary adenylate cyclase activating polypeptide activity"/>
    <property type="evidence" value="ECO:0007669"/>
    <property type="project" value="TreeGrafter"/>
</dbReference>
<evidence type="ECO:0000256" key="1">
    <source>
        <dbReference type="ARBA" id="ARBA00004613"/>
    </source>
</evidence>
<comment type="similarity">
    <text evidence="2">Belongs to the glucagon family.</text>
</comment>
<dbReference type="SMART" id="SM00070">
    <property type="entry name" value="GLUCA"/>
    <property type="match status" value="2"/>
</dbReference>
<sequence length="198" mass="22303">MTSSKSTLAFLIYGLLAQYIICSPLAYPSIRMETAGFDEEGNSLTDVTFDSDQITIRSSPTVTEDTYTLFSPPSKRLERHADGMFNKAYRKALGQLSARKYLHTLMAKRVGAGNTLEEDGEPLAKRHSDGVFTDGYSRFRKQMAVKKYLATVLGKSPEDLDLQQFLPDLDFALLPDDDQIEAFLLDWLRQFPAQFQAL</sequence>
<name>A0A553N0S8_9TELE</name>
<gene>
    <name evidence="6" type="ORF">DNTS_012409</name>
</gene>
<dbReference type="STRING" id="623744.A0A553N0S8"/>
<evidence type="ECO:0000313" key="7">
    <source>
        <dbReference type="Proteomes" id="UP000316079"/>
    </source>
</evidence>
<evidence type="ECO:0000256" key="2">
    <source>
        <dbReference type="ARBA" id="ARBA00008369"/>
    </source>
</evidence>
<feature type="domain" description="Glucagon / GIP / secretin / VIP family" evidence="5">
    <location>
        <begin position="80"/>
        <end position="106"/>
    </location>
</feature>
<dbReference type="InterPro" id="IPR046963">
    <property type="entry name" value="VIP/GHRH-like"/>
</dbReference>
<comment type="caution">
    <text evidence="6">The sequence shown here is derived from an EMBL/GenBank/DDBJ whole genome shotgun (WGS) entry which is preliminary data.</text>
</comment>
<dbReference type="GO" id="GO:0032880">
    <property type="term" value="P:regulation of protein localization"/>
    <property type="evidence" value="ECO:0007669"/>
    <property type="project" value="TreeGrafter"/>
</dbReference>
<feature type="domain" description="Glucagon / GIP / secretin / VIP family" evidence="5">
    <location>
        <begin position="127"/>
        <end position="153"/>
    </location>
</feature>
<dbReference type="GO" id="GO:0051428">
    <property type="term" value="F:peptide hormone receptor binding"/>
    <property type="evidence" value="ECO:0007669"/>
    <property type="project" value="TreeGrafter"/>
</dbReference>
<evidence type="ECO:0000259" key="5">
    <source>
        <dbReference type="SMART" id="SM00070"/>
    </source>
</evidence>
<keyword evidence="3" id="KW-0964">Secreted</keyword>
<dbReference type="GO" id="GO:0005184">
    <property type="term" value="F:neuropeptide hormone activity"/>
    <property type="evidence" value="ECO:0007669"/>
    <property type="project" value="InterPro"/>
</dbReference>
<organism evidence="6 7">
    <name type="scientific">Danionella cerebrum</name>
    <dbReference type="NCBI Taxonomy" id="2873325"/>
    <lineage>
        <taxon>Eukaryota</taxon>
        <taxon>Metazoa</taxon>
        <taxon>Chordata</taxon>
        <taxon>Craniata</taxon>
        <taxon>Vertebrata</taxon>
        <taxon>Euteleostomi</taxon>
        <taxon>Actinopterygii</taxon>
        <taxon>Neopterygii</taxon>
        <taxon>Teleostei</taxon>
        <taxon>Ostariophysi</taxon>
        <taxon>Cypriniformes</taxon>
        <taxon>Danionidae</taxon>
        <taxon>Danioninae</taxon>
        <taxon>Danionella</taxon>
    </lineage>
</organism>
<dbReference type="Proteomes" id="UP000316079">
    <property type="component" value="Unassembled WGS sequence"/>
</dbReference>
<dbReference type="InterPro" id="IPR000532">
    <property type="entry name" value="Glucagon_GIP_secretin_VIP"/>
</dbReference>
<keyword evidence="4" id="KW-0732">Signal</keyword>
<dbReference type="AlphaFoldDB" id="A0A553N0S8"/>
<dbReference type="EMBL" id="SRMA01027154">
    <property type="protein sequence ID" value="TRY59025.1"/>
    <property type="molecule type" value="Genomic_DNA"/>
</dbReference>
<dbReference type="GO" id="GO:0031175">
    <property type="term" value="P:neuron projection development"/>
    <property type="evidence" value="ECO:0007669"/>
    <property type="project" value="TreeGrafter"/>
</dbReference>
<dbReference type="GO" id="GO:0007218">
    <property type="term" value="P:neuropeptide signaling pathway"/>
    <property type="evidence" value="ECO:0007669"/>
    <property type="project" value="TreeGrafter"/>
</dbReference>
<evidence type="ECO:0000256" key="4">
    <source>
        <dbReference type="SAM" id="SignalP"/>
    </source>
</evidence>
<evidence type="ECO:0000313" key="6">
    <source>
        <dbReference type="EMBL" id="TRY59025.1"/>
    </source>
</evidence>
<evidence type="ECO:0000256" key="3">
    <source>
        <dbReference type="ARBA" id="ARBA00022525"/>
    </source>
</evidence>
<reference evidence="6 7" key="1">
    <citation type="journal article" date="2019" name="Sci. Data">
        <title>Hybrid genome assembly and annotation of Danionella translucida.</title>
        <authorList>
            <person name="Kadobianskyi M."/>
            <person name="Schulze L."/>
            <person name="Schuelke M."/>
            <person name="Judkewitz B."/>
        </authorList>
    </citation>
    <scope>NUCLEOTIDE SEQUENCE [LARGE SCALE GENOMIC DNA]</scope>
    <source>
        <strain evidence="6 7">Bolton</strain>
    </source>
</reference>